<evidence type="ECO:0000256" key="1">
    <source>
        <dbReference type="SAM" id="MobiDB-lite"/>
    </source>
</evidence>
<dbReference type="EMBL" id="VDMD01000002">
    <property type="protein sequence ID" value="TRM68575.1"/>
    <property type="molecule type" value="Genomic_DNA"/>
</dbReference>
<dbReference type="Proteomes" id="UP000320762">
    <property type="component" value="Unassembled WGS sequence"/>
</dbReference>
<comment type="caution">
    <text evidence="2">The sequence shown here is derived from an EMBL/GenBank/DDBJ whole genome shotgun (WGS) entry which is preliminary data.</text>
</comment>
<evidence type="ECO:0000313" key="3">
    <source>
        <dbReference type="Proteomes" id="UP000320762"/>
    </source>
</evidence>
<gene>
    <name evidence="2" type="ORF">BD626DRAFT_482160</name>
</gene>
<dbReference type="AlphaFoldDB" id="A0A550CUW8"/>
<sequence>MMNTRLTNSWEDVEDKCPLSSAPSRPTPRCANPLLSMYSPRRHPPHVCRCCCPFLLHLSYLMDQDGRRSQGMCYGHRSRVKMRKLQAGQDAPLPCEHEHHAQHALRSTPHGVSEERSSRRLASAEPTIATRARTPRGWHLRCATTPRLRCSKHGAAIQYCGLLPS</sequence>
<organism evidence="2 3">
    <name type="scientific">Schizophyllum amplum</name>
    <dbReference type="NCBI Taxonomy" id="97359"/>
    <lineage>
        <taxon>Eukaryota</taxon>
        <taxon>Fungi</taxon>
        <taxon>Dikarya</taxon>
        <taxon>Basidiomycota</taxon>
        <taxon>Agaricomycotina</taxon>
        <taxon>Agaricomycetes</taxon>
        <taxon>Agaricomycetidae</taxon>
        <taxon>Agaricales</taxon>
        <taxon>Schizophyllaceae</taxon>
        <taxon>Schizophyllum</taxon>
    </lineage>
</organism>
<accession>A0A550CUW8</accession>
<name>A0A550CUW8_9AGAR</name>
<keyword evidence="3" id="KW-1185">Reference proteome</keyword>
<feature type="region of interest" description="Disordered" evidence="1">
    <location>
        <begin position="97"/>
        <end position="127"/>
    </location>
</feature>
<reference evidence="2 3" key="1">
    <citation type="journal article" date="2019" name="New Phytol.">
        <title>Comparative genomics reveals unique wood-decay strategies and fruiting body development in the Schizophyllaceae.</title>
        <authorList>
            <person name="Almasi E."/>
            <person name="Sahu N."/>
            <person name="Krizsan K."/>
            <person name="Balint B."/>
            <person name="Kovacs G.M."/>
            <person name="Kiss B."/>
            <person name="Cseklye J."/>
            <person name="Drula E."/>
            <person name="Henrissat B."/>
            <person name="Nagy I."/>
            <person name="Chovatia M."/>
            <person name="Adam C."/>
            <person name="LaButti K."/>
            <person name="Lipzen A."/>
            <person name="Riley R."/>
            <person name="Grigoriev I.V."/>
            <person name="Nagy L.G."/>
        </authorList>
    </citation>
    <scope>NUCLEOTIDE SEQUENCE [LARGE SCALE GENOMIC DNA]</scope>
    <source>
        <strain evidence="2 3">NL-1724</strain>
    </source>
</reference>
<evidence type="ECO:0000313" key="2">
    <source>
        <dbReference type="EMBL" id="TRM68575.1"/>
    </source>
</evidence>
<protein>
    <submittedName>
        <fullName evidence="2">Uncharacterized protein</fullName>
    </submittedName>
</protein>
<proteinExistence type="predicted"/>